<dbReference type="Proteomes" id="UP000054516">
    <property type="component" value="Unassembled WGS sequence"/>
</dbReference>
<evidence type="ECO:0000313" key="4">
    <source>
        <dbReference type="Proteomes" id="UP000054516"/>
    </source>
</evidence>
<keyword evidence="4" id="KW-1185">Reference proteome</keyword>
<dbReference type="EMBL" id="DF977486">
    <property type="protein sequence ID" value="GAP89815.2"/>
    <property type="molecule type" value="Genomic_DNA"/>
</dbReference>
<gene>
    <name evidence="3" type="ORF">SAMD00023353_4100940</name>
</gene>
<evidence type="ECO:0000256" key="1">
    <source>
        <dbReference type="SAM" id="MobiDB-lite"/>
    </source>
</evidence>
<dbReference type="AlphaFoldDB" id="A0A1W2TN76"/>
<reference evidence="3" key="1">
    <citation type="submission" date="2016-03" db="EMBL/GenBank/DDBJ databases">
        <title>Draft genome sequence of Rosellinia necatrix.</title>
        <authorList>
            <person name="Kanematsu S."/>
        </authorList>
    </citation>
    <scope>NUCLEOTIDE SEQUENCE [LARGE SCALE GENOMIC DNA]</scope>
    <source>
        <strain evidence="3">W97</strain>
    </source>
</reference>
<dbReference type="InterPro" id="IPR004331">
    <property type="entry name" value="SPX_dom"/>
</dbReference>
<proteinExistence type="predicted"/>
<protein>
    <submittedName>
        <fullName evidence="3">Putative RING-14 protein</fullName>
    </submittedName>
</protein>
<dbReference type="OMA" id="WIERAIP"/>
<evidence type="ECO:0000259" key="2">
    <source>
        <dbReference type="PROSITE" id="PS51382"/>
    </source>
</evidence>
<feature type="region of interest" description="Disordered" evidence="1">
    <location>
        <begin position="121"/>
        <end position="148"/>
    </location>
</feature>
<dbReference type="STRING" id="77044.A0A1W2TN76"/>
<dbReference type="Pfam" id="PF03105">
    <property type="entry name" value="SPX"/>
    <property type="match status" value="1"/>
</dbReference>
<dbReference type="PROSITE" id="PS51382">
    <property type="entry name" value="SPX"/>
    <property type="match status" value="1"/>
</dbReference>
<dbReference type="OrthoDB" id="5588846at2759"/>
<evidence type="ECO:0000313" key="3">
    <source>
        <dbReference type="EMBL" id="GAP89815.2"/>
    </source>
</evidence>
<feature type="compositionally biased region" description="Polar residues" evidence="1">
    <location>
        <begin position="136"/>
        <end position="148"/>
    </location>
</feature>
<name>A0A1W2TN76_ROSNE</name>
<organism evidence="3">
    <name type="scientific">Rosellinia necatrix</name>
    <name type="common">White root-rot fungus</name>
    <dbReference type="NCBI Taxonomy" id="77044"/>
    <lineage>
        <taxon>Eukaryota</taxon>
        <taxon>Fungi</taxon>
        <taxon>Dikarya</taxon>
        <taxon>Ascomycota</taxon>
        <taxon>Pezizomycotina</taxon>
        <taxon>Sordariomycetes</taxon>
        <taxon>Xylariomycetidae</taxon>
        <taxon>Xylariales</taxon>
        <taxon>Xylariaceae</taxon>
        <taxon>Rosellinia</taxon>
    </lineage>
</organism>
<accession>A0A1W2TN76</accession>
<feature type="domain" description="SPX" evidence="2">
    <location>
        <begin position="1"/>
        <end position="317"/>
    </location>
</feature>
<sequence>MRASAFPQKWVDCAIPYGQLKKCLKKVTKELEEIGLDKETLTSLAAVQQRPSSNDTPVDSGFSYHLDVNSIDDDDDVKPPRYRPRLTIFIHLEDGVAVDAKLSPPTRDFLQKLALSNSATAGTSLSSKGSLPVPSIASSDSQNSGVTGNATDIRQVEVPLVFDAEFFGILQTDVTNIGALQEEEQAKLEGQIGILGEELGKAIEPSRGRRARGDLDIWRQIFELYLDARIFFSSRESDHGARTSTQAVEQLRWFQDQVVQRKLVQRLKLDASQAAFGNFVTINTALLSILKFQEINRLAVSKILKSMPGAHSTDDIY</sequence>